<reference evidence="13" key="1">
    <citation type="journal article" date="2019" name="Int. J. Syst. Evol. Microbiol.">
        <title>The Global Catalogue of Microorganisms (GCM) 10K type strain sequencing project: providing services to taxonomists for standard genome sequencing and annotation.</title>
        <authorList>
            <consortium name="The Broad Institute Genomics Platform"/>
            <consortium name="The Broad Institute Genome Sequencing Center for Infectious Disease"/>
            <person name="Wu L."/>
            <person name="Ma J."/>
        </authorList>
    </citation>
    <scope>NUCLEOTIDE SEQUENCE [LARGE SCALE GENOMIC DNA]</scope>
    <source>
        <strain evidence="13">JCM 18956</strain>
    </source>
</reference>
<dbReference type="InterPro" id="IPR002481">
    <property type="entry name" value="FUR"/>
</dbReference>
<accession>A0ABP8W2R3</accession>
<feature type="region of interest" description="Disordered" evidence="11">
    <location>
        <begin position="146"/>
        <end position="179"/>
    </location>
</feature>
<keyword evidence="3" id="KW-0963">Cytoplasm</keyword>
<gene>
    <name evidence="12" type="ORF">GCM10025780_25080</name>
</gene>
<keyword evidence="13" id="KW-1185">Reference proteome</keyword>
<evidence type="ECO:0000256" key="10">
    <source>
        <dbReference type="ARBA" id="ARBA00023163"/>
    </source>
</evidence>
<evidence type="ECO:0000256" key="1">
    <source>
        <dbReference type="ARBA" id="ARBA00004496"/>
    </source>
</evidence>
<comment type="similarity">
    <text evidence="2">Belongs to the Fur family.</text>
</comment>
<dbReference type="SUPFAM" id="SSF46785">
    <property type="entry name" value="Winged helix' DNA-binding domain"/>
    <property type="match status" value="1"/>
</dbReference>
<dbReference type="Gene3D" id="1.10.10.10">
    <property type="entry name" value="Winged helix-like DNA-binding domain superfamily/Winged helix DNA-binding domain"/>
    <property type="match status" value="1"/>
</dbReference>
<evidence type="ECO:0000256" key="4">
    <source>
        <dbReference type="ARBA" id="ARBA00022491"/>
    </source>
</evidence>
<keyword evidence="6" id="KW-0862">Zinc</keyword>
<dbReference type="PANTHER" id="PTHR33202:SF18">
    <property type="entry name" value="TRANSCRIPTIONAL REGULATOR FURA"/>
    <property type="match status" value="1"/>
</dbReference>
<evidence type="ECO:0008006" key="14">
    <source>
        <dbReference type="Google" id="ProtNLM"/>
    </source>
</evidence>
<keyword evidence="10" id="KW-0804">Transcription</keyword>
<evidence type="ECO:0000256" key="6">
    <source>
        <dbReference type="ARBA" id="ARBA00022833"/>
    </source>
</evidence>
<keyword evidence="5" id="KW-0479">Metal-binding</keyword>
<protein>
    <recommendedName>
        <fullName evidence="14">Fur family ferric uptake transcriptional regulator</fullName>
    </recommendedName>
</protein>
<keyword evidence="7" id="KW-0408">Iron</keyword>
<dbReference type="InterPro" id="IPR036388">
    <property type="entry name" value="WH-like_DNA-bd_sf"/>
</dbReference>
<evidence type="ECO:0000256" key="5">
    <source>
        <dbReference type="ARBA" id="ARBA00022723"/>
    </source>
</evidence>
<dbReference type="EMBL" id="BAABLM010000005">
    <property type="protein sequence ID" value="GAA4679059.1"/>
    <property type="molecule type" value="Genomic_DNA"/>
</dbReference>
<dbReference type="Pfam" id="PF01475">
    <property type="entry name" value="FUR"/>
    <property type="match status" value="1"/>
</dbReference>
<comment type="subcellular location">
    <subcellularLocation>
        <location evidence="1">Cytoplasm</location>
    </subcellularLocation>
</comment>
<proteinExistence type="inferred from homology"/>
<dbReference type="Proteomes" id="UP001501295">
    <property type="component" value="Unassembled WGS sequence"/>
</dbReference>
<evidence type="ECO:0000256" key="11">
    <source>
        <dbReference type="SAM" id="MobiDB-lite"/>
    </source>
</evidence>
<evidence type="ECO:0000256" key="3">
    <source>
        <dbReference type="ARBA" id="ARBA00022490"/>
    </source>
</evidence>
<feature type="compositionally biased region" description="Basic and acidic residues" evidence="11">
    <location>
        <begin position="146"/>
        <end position="155"/>
    </location>
</feature>
<name>A0ABP8W2R3_9MICO</name>
<keyword evidence="8" id="KW-0805">Transcription regulation</keyword>
<dbReference type="Gene3D" id="3.30.1490.190">
    <property type="match status" value="1"/>
</dbReference>
<evidence type="ECO:0000256" key="9">
    <source>
        <dbReference type="ARBA" id="ARBA00023125"/>
    </source>
</evidence>
<dbReference type="InterPro" id="IPR036390">
    <property type="entry name" value="WH_DNA-bd_sf"/>
</dbReference>
<keyword evidence="4" id="KW-0678">Repressor</keyword>
<evidence type="ECO:0000256" key="8">
    <source>
        <dbReference type="ARBA" id="ARBA00023015"/>
    </source>
</evidence>
<dbReference type="CDD" id="cd07153">
    <property type="entry name" value="Fur_like"/>
    <property type="match status" value="1"/>
</dbReference>
<evidence type="ECO:0000256" key="2">
    <source>
        <dbReference type="ARBA" id="ARBA00007957"/>
    </source>
</evidence>
<evidence type="ECO:0000313" key="12">
    <source>
        <dbReference type="EMBL" id="GAA4679059.1"/>
    </source>
</evidence>
<evidence type="ECO:0000256" key="7">
    <source>
        <dbReference type="ARBA" id="ARBA00023004"/>
    </source>
</evidence>
<keyword evidence="9" id="KW-0238">DNA-binding</keyword>
<dbReference type="InterPro" id="IPR043135">
    <property type="entry name" value="Fur_C"/>
</dbReference>
<sequence length="179" mass="18616">MQQIDAMESIRAAGLRVTAQRLAALDALRAGSHATAEQVFTRVSSSLPGTSLQAVYVVLAALTGAGILRRIEPAGSPARYELRIGDNHHHVVCTLCGDIADVDCVVGEAPCLSPSDAAGYRVQTAEVTFWGLCPDCLKAEFEGGDRSDGLEDARGSRAAGGFDGAGAGHVHPTDHPVHS</sequence>
<organism evidence="12 13">
    <name type="scientific">Frondihabitans cladoniiphilus</name>
    <dbReference type="NCBI Taxonomy" id="715785"/>
    <lineage>
        <taxon>Bacteria</taxon>
        <taxon>Bacillati</taxon>
        <taxon>Actinomycetota</taxon>
        <taxon>Actinomycetes</taxon>
        <taxon>Micrococcales</taxon>
        <taxon>Microbacteriaceae</taxon>
        <taxon>Frondihabitans</taxon>
    </lineage>
</organism>
<evidence type="ECO:0000313" key="13">
    <source>
        <dbReference type="Proteomes" id="UP001501295"/>
    </source>
</evidence>
<dbReference type="PANTHER" id="PTHR33202">
    <property type="entry name" value="ZINC UPTAKE REGULATION PROTEIN"/>
    <property type="match status" value="1"/>
</dbReference>
<comment type="caution">
    <text evidence="12">The sequence shown here is derived from an EMBL/GenBank/DDBJ whole genome shotgun (WGS) entry which is preliminary data.</text>
</comment>